<evidence type="ECO:0000313" key="3">
    <source>
        <dbReference type="Proteomes" id="UP000019118"/>
    </source>
</evidence>
<feature type="coiled-coil region" evidence="1">
    <location>
        <begin position="153"/>
        <end position="180"/>
    </location>
</feature>
<evidence type="ECO:0000256" key="1">
    <source>
        <dbReference type="SAM" id="Coils"/>
    </source>
</evidence>
<reference evidence="3" key="1">
    <citation type="journal article" date="2013" name="Genome Biol.">
        <title>Draft genome of the mountain pine beetle, Dendroctonus ponderosae Hopkins, a major forest pest.</title>
        <authorList>
            <person name="Keeling C.I."/>
            <person name="Yuen M.M."/>
            <person name="Liao N.Y."/>
            <person name="Docking T.R."/>
            <person name="Chan S.K."/>
            <person name="Taylor G.A."/>
            <person name="Palmquist D.L."/>
            <person name="Jackman S.D."/>
            <person name="Nguyen A."/>
            <person name="Li M."/>
            <person name="Henderson H."/>
            <person name="Janes J.K."/>
            <person name="Zhao Y."/>
            <person name="Pandoh P."/>
            <person name="Moore R."/>
            <person name="Sperling F.A."/>
            <person name="Huber D.P."/>
            <person name="Birol I."/>
            <person name="Jones S.J."/>
            <person name="Bohlmann J."/>
        </authorList>
    </citation>
    <scope>NUCLEOTIDE SEQUENCE</scope>
</reference>
<dbReference type="InterPro" id="IPR019311">
    <property type="entry name" value="Fy-3"/>
</dbReference>
<sequence>MIPGKRDVTYINHQYVIEYLITVPYDDSIEELAHIIIIKNNLPLYVEKELKKDIKKFIEYKTAEYYEDTSTDVVQKAKDQQPDIDGIIKQWEKIMREELIEFGEKRCASDEELFATAYHKLVHSPALETMLQYEHMYSKTIRQKTEKRNMMIKKLSDRQSEEMNKAVNRLEQDMTESKINELVSRHYETHSLLQGKLSSEIDTMKEAQRREYREWIMEMLEENQANSSLPTPSSPLNPAYAENFKSRECNSRSQINLPILEESFTIHLGSQLKQMHNIRILSASVMELCAIEDNEQMSEPTPQFLQTALGLYSDDLTGLVLMTDNKIGSRLSQGFQEVCQRTTEFHFPHIEEQLDRISDVANKYLKNPQPQTSRNANSELLERGDFYLTSHSNLAQVHVIFHIVTDDSLKGSDINSRHPVVLGLRHILKTACANDITSLTIPLLLQYEMTEDMTINWCEKRAELVFKCVKGFMIEMASWGGSELKNLQFMLPEGISSGVFTSMTEMLPRIFKVCNPKILN</sequence>
<dbReference type="AlphaFoldDB" id="A0AAR5PHL7"/>
<dbReference type="PANTHER" id="PTHR16525">
    <property type="entry name" value="PROTEIN C12ORF4"/>
    <property type="match status" value="1"/>
</dbReference>
<dbReference type="Proteomes" id="UP000019118">
    <property type="component" value="Unassembled WGS sequence"/>
</dbReference>
<dbReference type="RefSeq" id="XP_019760548.1">
    <property type="nucleotide sequence ID" value="XM_019904989.2"/>
</dbReference>
<keyword evidence="3" id="KW-1185">Reference proteome</keyword>
<organism evidence="2 3">
    <name type="scientific">Dendroctonus ponderosae</name>
    <name type="common">Mountain pine beetle</name>
    <dbReference type="NCBI Taxonomy" id="77166"/>
    <lineage>
        <taxon>Eukaryota</taxon>
        <taxon>Metazoa</taxon>
        <taxon>Ecdysozoa</taxon>
        <taxon>Arthropoda</taxon>
        <taxon>Hexapoda</taxon>
        <taxon>Insecta</taxon>
        <taxon>Pterygota</taxon>
        <taxon>Neoptera</taxon>
        <taxon>Endopterygota</taxon>
        <taxon>Coleoptera</taxon>
        <taxon>Polyphaga</taxon>
        <taxon>Cucujiformia</taxon>
        <taxon>Curculionidae</taxon>
        <taxon>Scolytinae</taxon>
        <taxon>Dendroctonus</taxon>
    </lineage>
</organism>
<name>A0AAR5PHL7_DENPD</name>
<dbReference type="GO" id="GO:0005737">
    <property type="term" value="C:cytoplasm"/>
    <property type="evidence" value="ECO:0007669"/>
    <property type="project" value="TreeGrafter"/>
</dbReference>
<protein>
    <submittedName>
        <fullName evidence="2">Uncharacterized protein</fullName>
    </submittedName>
</protein>
<accession>A0AAR5PHL7</accession>
<dbReference type="Pfam" id="PF10154">
    <property type="entry name" value="Fy-3"/>
    <property type="match status" value="1"/>
</dbReference>
<proteinExistence type="predicted"/>
<dbReference type="PANTHER" id="PTHR16525:SF0">
    <property type="entry name" value="PROTEIN C12ORF4"/>
    <property type="match status" value="1"/>
</dbReference>
<dbReference type="KEGG" id="dpa:109537977"/>
<reference evidence="2" key="2">
    <citation type="submission" date="2024-08" db="UniProtKB">
        <authorList>
            <consortium name="EnsemblMetazoa"/>
        </authorList>
    </citation>
    <scope>IDENTIFICATION</scope>
</reference>
<dbReference type="EnsemblMetazoa" id="XM_019904989.1">
    <property type="protein sequence ID" value="XP_019760548.1"/>
    <property type="gene ID" value="LOC109537977"/>
</dbReference>
<evidence type="ECO:0000313" key="2">
    <source>
        <dbReference type="EnsemblMetazoa" id="XP_019760548.1"/>
    </source>
</evidence>
<dbReference type="GeneID" id="109537977"/>
<keyword evidence="1" id="KW-0175">Coiled coil</keyword>